<keyword evidence="3" id="KW-1185">Reference proteome</keyword>
<feature type="region of interest" description="Disordered" evidence="1">
    <location>
        <begin position="1"/>
        <end position="20"/>
    </location>
</feature>
<organism evidence="2 3">
    <name type="scientific">Ficus carica</name>
    <name type="common">Common fig</name>
    <dbReference type="NCBI Taxonomy" id="3494"/>
    <lineage>
        <taxon>Eukaryota</taxon>
        <taxon>Viridiplantae</taxon>
        <taxon>Streptophyta</taxon>
        <taxon>Embryophyta</taxon>
        <taxon>Tracheophyta</taxon>
        <taxon>Spermatophyta</taxon>
        <taxon>Magnoliopsida</taxon>
        <taxon>eudicotyledons</taxon>
        <taxon>Gunneridae</taxon>
        <taxon>Pentapetalae</taxon>
        <taxon>rosids</taxon>
        <taxon>fabids</taxon>
        <taxon>Rosales</taxon>
        <taxon>Moraceae</taxon>
        <taxon>Ficeae</taxon>
        <taxon>Ficus</taxon>
    </lineage>
</organism>
<accession>A0AA88DH88</accession>
<evidence type="ECO:0000313" key="3">
    <source>
        <dbReference type="Proteomes" id="UP001187192"/>
    </source>
</evidence>
<comment type="caution">
    <text evidence="2">The sequence shown here is derived from an EMBL/GenBank/DDBJ whole genome shotgun (WGS) entry which is preliminary data.</text>
</comment>
<name>A0AA88DH88_FICCA</name>
<dbReference type="EMBL" id="BTGU01000009">
    <property type="protein sequence ID" value="GMN39624.1"/>
    <property type="molecule type" value="Genomic_DNA"/>
</dbReference>
<dbReference type="Proteomes" id="UP001187192">
    <property type="component" value="Unassembled WGS sequence"/>
</dbReference>
<evidence type="ECO:0000256" key="1">
    <source>
        <dbReference type="SAM" id="MobiDB-lite"/>
    </source>
</evidence>
<gene>
    <name evidence="2" type="ORF">TIFTF001_008852</name>
</gene>
<reference evidence="2" key="1">
    <citation type="submission" date="2023-07" db="EMBL/GenBank/DDBJ databases">
        <title>draft genome sequence of fig (Ficus carica).</title>
        <authorList>
            <person name="Takahashi T."/>
            <person name="Nishimura K."/>
        </authorList>
    </citation>
    <scope>NUCLEOTIDE SEQUENCE</scope>
</reference>
<dbReference type="AlphaFoldDB" id="A0AA88DH88"/>
<evidence type="ECO:0000313" key="2">
    <source>
        <dbReference type="EMBL" id="GMN39624.1"/>
    </source>
</evidence>
<proteinExistence type="predicted"/>
<protein>
    <submittedName>
        <fullName evidence="2">Uncharacterized protein</fullName>
    </submittedName>
</protein>
<sequence>MLQRSPSQTSRAPLDLRNQNPSVISPEVQAGSFFILGQFRRAGAFFISGNLLRSQVNCLSLVKVTGMRGMALGSRHSHRR</sequence>